<dbReference type="AlphaFoldDB" id="A0A1K1SNC9"/>
<reference evidence="2" key="1">
    <citation type="submission" date="2016-11" db="EMBL/GenBank/DDBJ databases">
        <authorList>
            <person name="Varghese N."/>
            <person name="Submissions S."/>
        </authorList>
    </citation>
    <scope>NUCLEOTIDE SEQUENCE [LARGE SCALE GENOMIC DNA]</scope>
    <source>
        <strain evidence="2">DSM 44671</strain>
    </source>
</reference>
<evidence type="ECO:0008006" key="3">
    <source>
        <dbReference type="Google" id="ProtNLM"/>
    </source>
</evidence>
<organism evidence="1 2">
    <name type="scientific">Amycolatopsis australiensis</name>
    <dbReference type="NCBI Taxonomy" id="546364"/>
    <lineage>
        <taxon>Bacteria</taxon>
        <taxon>Bacillati</taxon>
        <taxon>Actinomycetota</taxon>
        <taxon>Actinomycetes</taxon>
        <taxon>Pseudonocardiales</taxon>
        <taxon>Pseudonocardiaceae</taxon>
        <taxon>Amycolatopsis</taxon>
    </lineage>
</organism>
<dbReference type="RefSeq" id="WP_072479505.1">
    <property type="nucleotide sequence ID" value="NZ_FPJG01000006.1"/>
</dbReference>
<dbReference type="Proteomes" id="UP000182740">
    <property type="component" value="Unassembled WGS sequence"/>
</dbReference>
<gene>
    <name evidence="1" type="ORF">SAMN04489730_6126</name>
</gene>
<evidence type="ECO:0000313" key="1">
    <source>
        <dbReference type="EMBL" id="SFW85397.1"/>
    </source>
</evidence>
<keyword evidence="2" id="KW-1185">Reference proteome</keyword>
<accession>A0A1K1SNC9</accession>
<sequence>MSLDQQVQPAPSGDPVDTYYGRLFGWPVRWRGGQPFLALEHGMCAVTLPKLSAAPVLTRLAATGCQGPSMVLPTQHGARVALLAETDGLIPPRDALPRDVDVLAWGTLLPLPVGTRRREVATEWLTAPDPHRRWLPSLGAILAAIPARL</sequence>
<dbReference type="EMBL" id="FPJG01000006">
    <property type="protein sequence ID" value="SFW85397.1"/>
    <property type="molecule type" value="Genomic_DNA"/>
</dbReference>
<proteinExistence type="predicted"/>
<dbReference type="OrthoDB" id="3631260at2"/>
<protein>
    <recommendedName>
        <fullName evidence="3">Glycogen operon protein GlgX</fullName>
    </recommendedName>
</protein>
<evidence type="ECO:0000313" key="2">
    <source>
        <dbReference type="Proteomes" id="UP000182740"/>
    </source>
</evidence>
<name>A0A1K1SNC9_9PSEU</name>